<dbReference type="PANTHER" id="PTHR38850">
    <property type="entry name" value="CERATO-PLATANIN"/>
    <property type="match status" value="1"/>
</dbReference>
<organism evidence="3 4">
    <name type="scientific">Colletotrichum phormii</name>
    <dbReference type="NCBI Taxonomy" id="359342"/>
    <lineage>
        <taxon>Eukaryota</taxon>
        <taxon>Fungi</taxon>
        <taxon>Dikarya</taxon>
        <taxon>Ascomycota</taxon>
        <taxon>Pezizomycotina</taxon>
        <taxon>Sordariomycetes</taxon>
        <taxon>Hypocreomycetidae</taxon>
        <taxon>Glomerellales</taxon>
        <taxon>Glomerellaceae</taxon>
        <taxon>Colletotrichum</taxon>
        <taxon>Colletotrichum acutatum species complex</taxon>
    </lineage>
</organism>
<evidence type="ECO:0000256" key="1">
    <source>
        <dbReference type="SAM" id="MobiDB-lite"/>
    </source>
</evidence>
<dbReference type="RefSeq" id="XP_060443279.1">
    <property type="nucleotide sequence ID" value="XM_060584804.1"/>
</dbReference>
<comment type="caution">
    <text evidence="3">The sequence shown here is derived from an EMBL/GenBank/DDBJ whole genome shotgun (WGS) entry which is preliminary data.</text>
</comment>
<dbReference type="Proteomes" id="UP001243989">
    <property type="component" value="Unassembled WGS sequence"/>
</dbReference>
<evidence type="ECO:0000313" key="3">
    <source>
        <dbReference type="EMBL" id="KAK1634672.1"/>
    </source>
</evidence>
<proteinExistence type="predicted"/>
<dbReference type="GeneID" id="85469666"/>
<name>A0AAJ0ECE7_9PEZI</name>
<reference evidence="3" key="1">
    <citation type="submission" date="2021-06" db="EMBL/GenBank/DDBJ databases">
        <title>Comparative genomics, transcriptomics and evolutionary studies reveal genomic signatures of adaptation to plant cell wall in hemibiotrophic fungi.</title>
        <authorList>
            <consortium name="DOE Joint Genome Institute"/>
            <person name="Baroncelli R."/>
            <person name="Diaz J.F."/>
            <person name="Benocci T."/>
            <person name="Peng M."/>
            <person name="Battaglia E."/>
            <person name="Haridas S."/>
            <person name="Andreopoulos W."/>
            <person name="Labutti K."/>
            <person name="Pangilinan J."/>
            <person name="Floch G.L."/>
            <person name="Makela M.R."/>
            <person name="Henrissat B."/>
            <person name="Grigoriev I.V."/>
            <person name="Crouch J.A."/>
            <person name="De Vries R.P."/>
            <person name="Sukno S.A."/>
            <person name="Thon M.R."/>
        </authorList>
    </citation>
    <scope>NUCLEOTIDE SEQUENCE</scope>
    <source>
        <strain evidence="3">CBS 102054</strain>
    </source>
</reference>
<feature type="signal peptide" evidence="2">
    <location>
        <begin position="1"/>
        <end position="26"/>
    </location>
</feature>
<evidence type="ECO:0000256" key="2">
    <source>
        <dbReference type="SAM" id="SignalP"/>
    </source>
</evidence>
<evidence type="ECO:0000313" key="4">
    <source>
        <dbReference type="Proteomes" id="UP001243989"/>
    </source>
</evidence>
<feature type="region of interest" description="Disordered" evidence="1">
    <location>
        <begin position="231"/>
        <end position="251"/>
    </location>
</feature>
<protein>
    <recommendedName>
        <fullName evidence="5">Cerato-platanin</fullName>
    </recommendedName>
</protein>
<feature type="chain" id="PRO_5042620315" description="Cerato-platanin" evidence="2">
    <location>
        <begin position="27"/>
        <end position="279"/>
    </location>
</feature>
<evidence type="ECO:0008006" key="5">
    <source>
        <dbReference type="Google" id="ProtNLM"/>
    </source>
</evidence>
<dbReference type="AlphaFoldDB" id="A0AAJ0ECE7"/>
<gene>
    <name evidence="3" type="ORF">BDP81DRAFT_323507</name>
</gene>
<dbReference type="PANTHER" id="PTHR38850:SF2">
    <property type="entry name" value="CERATO-PLATANIN"/>
    <property type="match status" value="1"/>
</dbReference>
<keyword evidence="2" id="KW-0732">Signal</keyword>
<feature type="compositionally biased region" description="Polar residues" evidence="1">
    <location>
        <begin position="237"/>
        <end position="251"/>
    </location>
</feature>
<keyword evidence="4" id="KW-1185">Reference proteome</keyword>
<sequence length="279" mass="29958">MRSATLSSLSQLLLLLIASSPKCVAADGTVWATPHDSYSSSVGVLGCKINTDRVAYWPGSVDCNNLCISLTYDDGTSERKRTVKLLRIDQSQGAYDVSYDAWNYLYTGKSAKKAPVAGGPLAMTYKELPADDCKELLKTKNKKLPLSASNSMNFLASCLDQPNSWVAKNFGLYNALDSVCAWGYDEECELDWPAANQPTCKHSLGMPVELKNAPVYNVQYPTGEVVVASTGEKVSSPGDSTSLAAPSPTQNGAPSRGMLTLLMAGSLVWTCLMIGSCQR</sequence>
<accession>A0AAJ0ECE7</accession>
<dbReference type="EMBL" id="JAHMHQ010000014">
    <property type="protein sequence ID" value="KAK1634672.1"/>
    <property type="molecule type" value="Genomic_DNA"/>
</dbReference>